<comment type="caution">
    <text evidence="3">The sequence shown here is derived from an EMBL/GenBank/DDBJ whole genome shotgun (WGS) entry which is preliminary data.</text>
</comment>
<gene>
    <name evidence="3" type="ORF">ENL71_07565</name>
</gene>
<evidence type="ECO:0000256" key="1">
    <source>
        <dbReference type="ARBA" id="ARBA00023118"/>
    </source>
</evidence>
<feature type="domain" description="CRISPR type III-associated protein" evidence="2">
    <location>
        <begin position="49"/>
        <end position="83"/>
    </location>
</feature>
<evidence type="ECO:0000259" key="2">
    <source>
        <dbReference type="Pfam" id="PF03787"/>
    </source>
</evidence>
<accession>A0A7C5V275</accession>
<dbReference type="InterPro" id="IPR005537">
    <property type="entry name" value="RAMP_III_fam"/>
</dbReference>
<evidence type="ECO:0000313" key="3">
    <source>
        <dbReference type="EMBL" id="HHS02330.1"/>
    </source>
</evidence>
<keyword evidence="1" id="KW-0051">Antiviral defense</keyword>
<dbReference type="EMBL" id="DRUZ01000093">
    <property type="protein sequence ID" value="HHS02330.1"/>
    <property type="molecule type" value="Genomic_DNA"/>
</dbReference>
<organism evidence="3">
    <name type="scientific">Caldicellulosiruptor owensensis</name>
    <dbReference type="NCBI Taxonomy" id="55205"/>
    <lineage>
        <taxon>Bacteria</taxon>
        <taxon>Bacillati</taxon>
        <taxon>Bacillota</taxon>
        <taxon>Bacillota incertae sedis</taxon>
        <taxon>Caldicellulosiruptorales</taxon>
        <taxon>Caldicellulosiruptoraceae</taxon>
        <taxon>Caldicellulosiruptor</taxon>
    </lineage>
</organism>
<dbReference type="GO" id="GO:0051607">
    <property type="term" value="P:defense response to virus"/>
    <property type="evidence" value="ECO:0007669"/>
    <property type="project" value="UniProtKB-KW"/>
</dbReference>
<name>A0A7C5V275_9FIRM</name>
<reference evidence="3" key="1">
    <citation type="journal article" date="2020" name="mSystems">
        <title>Genome- and Community-Level Interaction Insights into Carbon Utilization and Element Cycling Functions of Hydrothermarchaeota in Hydrothermal Sediment.</title>
        <authorList>
            <person name="Zhou Z."/>
            <person name="Liu Y."/>
            <person name="Xu W."/>
            <person name="Pan J."/>
            <person name="Luo Z.H."/>
            <person name="Li M."/>
        </authorList>
    </citation>
    <scope>NUCLEOTIDE SEQUENCE [LARGE SCALE GENOMIC DNA]</scope>
    <source>
        <strain evidence="3">SpSt-102</strain>
    </source>
</reference>
<proteinExistence type="predicted"/>
<protein>
    <recommendedName>
        <fullName evidence="2">CRISPR type III-associated protein domain-containing protein</fullName>
    </recommendedName>
</protein>
<dbReference type="AlphaFoldDB" id="A0A7C5V275"/>
<dbReference type="Pfam" id="PF03787">
    <property type="entry name" value="RAMPs"/>
    <property type="match status" value="1"/>
</dbReference>
<sequence>MDTITHALETNPKGFKLDDVIKKYAIDVEKCTRYGIKLDGVKTLPSEVVSFVKSEGRAYIPGSSLKGAVRLFITKALKNNLLKQYEDALNFMYKNNLKSKNPGDY</sequence>